<dbReference type="AlphaFoldDB" id="A0A0S3UIJ2"/>
<protein>
    <recommendedName>
        <fullName evidence="4">Lipocalin-like domain-containing protein</fullName>
    </recommendedName>
</protein>
<keyword evidence="1" id="KW-0732">Signal</keyword>
<sequence length="181" mass="21380">MSYIKMIKRNLTMKKVVFLFMACCAMAMSLMSCHREPELTPEGEKTIAVRKVYYQRVLGQWYYEEQSDTRYCYIAYNFMEKGKLETYEKFLTRKRIKKGDEVIYGDWEIEEDSISKGEWGLGWKEEYGEMYLSTSKKDGKGYSVVQLHCLEYVNQNELVLKYFGTGNHSMLFKRGTSKPSI</sequence>
<name>A0A0S3UIJ2_PREIN</name>
<organism evidence="2 3">
    <name type="scientific">Prevotella intermedia</name>
    <dbReference type="NCBI Taxonomy" id="28131"/>
    <lineage>
        <taxon>Bacteria</taxon>
        <taxon>Pseudomonadati</taxon>
        <taxon>Bacteroidota</taxon>
        <taxon>Bacteroidia</taxon>
        <taxon>Bacteroidales</taxon>
        <taxon>Prevotellaceae</taxon>
        <taxon>Prevotella</taxon>
    </lineage>
</organism>
<reference evidence="2 3" key="1">
    <citation type="journal article" date="2016" name="DNA Res.">
        <title>The complete genome sequencing of Prevotella intermedia strain OMA14 and a subsequent fine-scale, intra-species genomic comparison reveal an unusual amplification of conjugative and mobile transposons and identify a novel Prevotella-lineage-specific repeat.</title>
        <authorList>
            <person name="Naito M."/>
            <person name="Ogura Y."/>
            <person name="Itoh T."/>
            <person name="Shoji M."/>
            <person name="Okamoto M."/>
            <person name="Hayashi T."/>
            <person name="Nakayama K."/>
        </authorList>
    </citation>
    <scope>NUCLEOTIDE SEQUENCE [LARGE SCALE GENOMIC DNA]</scope>
    <source>
        <strain evidence="2 3">OMA14</strain>
    </source>
</reference>
<evidence type="ECO:0000256" key="1">
    <source>
        <dbReference type="SAM" id="SignalP"/>
    </source>
</evidence>
<dbReference type="PROSITE" id="PS51257">
    <property type="entry name" value="PROKAR_LIPOPROTEIN"/>
    <property type="match status" value="1"/>
</dbReference>
<evidence type="ECO:0000313" key="2">
    <source>
        <dbReference type="EMBL" id="BAU17330.1"/>
    </source>
</evidence>
<dbReference type="Proteomes" id="UP000217431">
    <property type="component" value="Chromosome I"/>
</dbReference>
<accession>A0A0S3UIJ2</accession>
<dbReference type="EMBL" id="AP014597">
    <property type="protein sequence ID" value="BAU17330.1"/>
    <property type="molecule type" value="Genomic_DNA"/>
</dbReference>
<proteinExistence type="predicted"/>
<evidence type="ECO:0000313" key="3">
    <source>
        <dbReference type="Proteomes" id="UP000217431"/>
    </source>
</evidence>
<feature type="chain" id="PRO_5006619910" description="Lipocalin-like domain-containing protein" evidence="1">
    <location>
        <begin position="28"/>
        <end position="181"/>
    </location>
</feature>
<dbReference type="STRING" id="28131.BWX40_04425"/>
<evidence type="ECO:0008006" key="4">
    <source>
        <dbReference type="Google" id="ProtNLM"/>
    </source>
</evidence>
<feature type="signal peptide" evidence="1">
    <location>
        <begin position="1"/>
        <end position="27"/>
    </location>
</feature>
<gene>
    <name evidence="2" type="ORF">PIOMA14_I_0822</name>
</gene>